<dbReference type="InterPro" id="IPR013216">
    <property type="entry name" value="Methyltransf_11"/>
</dbReference>
<evidence type="ECO:0000256" key="1">
    <source>
        <dbReference type="SAM" id="MobiDB-lite"/>
    </source>
</evidence>
<protein>
    <recommendedName>
        <fullName evidence="2">Methyltransferase type 11 domain-containing protein</fullName>
    </recommendedName>
</protein>
<dbReference type="EMBL" id="JALJOU010000053">
    <property type="protein sequence ID" value="KAK9828028.1"/>
    <property type="molecule type" value="Genomic_DNA"/>
</dbReference>
<evidence type="ECO:0000313" key="4">
    <source>
        <dbReference type="Proteomes" id="UP001445335"/>
    </source>
</evidence>
<dbReference type="CDD" id="cd02440">
    <property type="entry name" value="AdoMet_MTases"/>
    <property type="match status" value="1"/>
</dbReference>
<evidence type="ECO:0000313" key="3">
    <source>
        <dbReference type="EMBL" id="KAK9828028.1"/>
    </source>
</evidence>
<dbReference type="PANTHER" id="PTHR43036:SF1">
    <property type="entry name" value="S-ADENOSYL-L-METHIONINE-DEPENDENT METHYLTRANSFERASES SUPERFAMILY PROTEIN"/>
    <property type="match status" value="1"/>
</dbReference>
<dbReference type="SUPFAM" id="SSF53335">
    <property type="entry name" value="S-adenosyl-L-methionine-dependent methyltransferases"/>
    <property type="match status" value="1"/>
</dbReference>
<dbReference type="GO" id="GO:0008757">
    <property type="term" value="F:S-adenosylmethionine-dependent methyltransferase activity"/>
    <property type="evidence" value="ECO:0007669"/>
    <property type="project" value="InterPro"/>
</dbReference>
<dbReference type="Proteomes" id="UP001445335">
    <property type="component" value="Unassembled WGS sequence"/>
</dbReference>
<dbReference type="Pfam" id="PF08241">
    <property type="entry name" value="Methyltransf_11"/>
    <property type="match status" value="1"/>
</dbReference>
<sequence>MSAAAAQQPVEKILEEPNWPDSWPFSPADFQRYDESTDERFYDSPRFVTHIDDGAIAALTRHYQEVFPPAGDKGAALLDLCSSWISHYPPGYSAGRIAGLGMNEAELKRNSVLTESVVHDLNADPRLPYEDNAFDVITNTVSVDYLTRPKEVFAEMHRVLKPGGLAIMSFSNRCFPTKAISIWTSTGDADHCWIVGAYFHFSVPGGWTPPTAADITPGPAGGAIGAYFGARSDPMYVVSARKREV</sequence>
<keyword evidence="4" id="KW-1185">Reference proteome</keyword>
<reference evidence="3 4" key="1">
    <citation type="journal article" date="2024" name="Nat. Commun.">
        <title>Phylogenomics reveals the evolutionary origins of lichenization in chlorophyte algae.</title>
        <authorList>
            <person name="Puginier C."/>
            <person name="Libourel C."/>
            <person name="Otte J."/>
            <person name="Skaloud P."/>
            <person name="Haon M."/>
            <person name="Grisel S."/>
            <person name="Petersen M."/>
            <person name="Berrin J.G."/>
            <person name="Delaux P.M."/>
            <person name="Dal Grande F."/>
            <person name="Keller J."/>
        </authorList>
    </citation>
    <scope>NUCLEOTIDE SEQUENCE [LARGE SCALE GENOMIC DNA]</scope>
    <source>
        <strain evidence="3 4">SAG 245.80</strain>
    </source>
</reference>
<dbReference type="Gene3D" id="3.40.50.150">
    <property type="entry name" value="Vaccinia Virus protein VP39"/>
    <property type="match status" value="1"/>
</dbReference>
<evidence type="ECO:0000259" key="2">
    <source>
        <dbReference type="Pfam" id="PF08241"/>
    </source>
</evidence>
<comment type="caution">
    <text evidence="3">The sequence shown here is derived from an EMBL/GenBank/DDBJ whole genome shotgun (WGS) entry which is preliminary data.</text>
</comment>
<dbReference type="InterPro" id="IPR029063">
    <property type="entry name" value="SAM-dependent_MTases_sf"/>
</dbReference>
<name>A0AAW1R312_9CHLO</name>
<dbReference type="AlphaFoldDB" id="A0AAW1R312"/>
<organism evidence="3 4">
    <name type="scientific">Elliptochloris bilobata</name>
    <dbReference type="NCBI Taxonomy" id="381761"/>
    <lineage>
        <taxon>Eukaryota</taxon>
        <taxon>Viridiplantae</taxon>
        <taxon>Chlorophyta</taxon>
        <taxon>core chlorophytes</taxon>
        <taxon>Trebouxiophyceae</taxon>
        <taxon>Trebouxiophyceae incertae sedis</taxon>
        <taxon>Elliptochloris clade</taxon>
        <taxon>Elliptochloris</taxon>
    </lineage>
</organism>
<gene>
    <name evidence="3" type="ORF">WJX81_002490</name>
</gene>
<feature type="region of interest" description="Disordered" evidence="1">
    <location>
        <begin position="1"/>
        <end position="21"/>
    </location>
</feature>
<accession>A0AAW1R312</accession>
<dbReference type="PANTHER" id="PTHR43036">
    <property type="entry name" value="OSJNBB0011N17.9 PROTEIN"/>
    <property type="match status" value="1"/>
</dbReference>
<feature type="domain" description="Methyltransferase type 11" evidence="2">
    <location>
        <begin position="112"/>
        <end position="167"/>
    </location>
</feature>
<proteinExistence type="predicted"/>